<dbReference type="EMBL" id="CAGKOT010000054">
    <property type="protein sequence ID" value="CAB5385847.1"/>
    <property type="molecule type" value="Genomic_DNA"/>
</dbReference>
<dbReference type="OrthoDB" id="10357883at2759"/>
<gene>
    <name evidence="2" type="ORF">CHRIB12_LOCUS19443</name>
</gene>
<evidence type="ECO:0000313" key="2">
    <source>
        <dbReference type="EMBL" id="CAB5385847.1"/>
    </source>
</evidence>
<name>A0A915ZSR0_9GLOM</name>
<proteinExistence type="predicted"/>
<dbReference type="Proteomes" id="UP000684084">
    <property type="component" value="Unassembled WGS sequence"/>
</dbReference>
<reference evidence="2" key="1">
    <citation type="submission" date="2020-05" db="EMBL/GenBank/DDBJ databases">
        <authorList>
            <person name="Rincon C."/>
            <person name="Sanders R I."/>
            <person name="Robbins C."/>
            <person name="Chaturvedi A."/>
        </authorList>
    </citation>
    <scope>NUCLEOTIDE SEQUENCE</scope>
    <source>
        <strain evidence="2">CHB12</strain>
    </source>
</reference>
<dbReference type="AlphaFoldDB" id="A0A915ZSR0"/>
<evidence type="ECO:0000256" key="1">
    <source>
        <dbReference type="SAM" id="MobiDB-lite"/>
    </source>
</evidence>
<feature type="region of interest" description="Disordered" evidence="1">
    <location>
        <begin position="77"/>
        <end position="105"/>
    </location>
</feature>
<organism evidence="2 3">
    <name type="scientific">Rhizophagus irregularis</name>
    <dbReference type="NCBI Taxonomy" id="588596"/>
    <lineage>
        <taxon>Eukaryota</taxon>
        <taxon>Fungi</taxon>
        <taxon>Fungi incertae sedis</taxon>
        <taxon>Mucoromycota</taxon>
        <taxon>Glomeromycotina</taxon>
        <taxon>Glomeromycetes</taxon>
        <taxon>Glomerales</taxon>
        <taxon>Glomeraceae</taxon>
        <taxon>Rhizophagus</taxon>
    </lineage>
</organism>
<sequence length="105" mass="12392">MMLFNQVLQILPDPGSYWNGRARKLSRQLWMPTYDHHEMRNYHTTLQNTWFSSTKYIQPTGTETKVVFPIREIPTKTKQKKKTKATAARSTHKKESDTINRALQI</sequence>
<accession>A0A915ZSR0</accession>
<comment type="caution">
    <text evidence="2">The sequence shown here is derived from an EMBL/GenBank/DDBJ whole genome shotgun (WGS) entry which is preliminary data.</text>
</comment>
<protein>
    <submittedName>
        <fullName evidence="2">Uncharacterized protein</fullName>
    </submittedName>
</protein>
<evidence type="ECO:0000313" key="3">
    <source>
        <dbReference type="Proteomes" id="UP000684084"/>
    </source>
</evidence>